<comment type="caution">
    <text evidence="5">The sequence shown here is derived from an EMBL/GenBank/DDBJ whole genome shotgun (WGS) entry which is preliminary data.</text>
</comment>
<dbReference type="PANTHER" id="PTHR12903">
    <property type="entry name" value="MITOCHONDRIAL RIBOSOMAL PROTEIN L24"/>
    <property type="match status" value="1"/>
</dbReference>
<keyword evidence="3" id="KW-0687">Ribonucleoprotein</keyword>
<proteinExistence type="inferred from homology"/>
<protein>
    <recommendedName>
        <fullName evidence="4">Large ribosomal subunit protein uL24 C-terminal domain-containing protein</fullName>
    </recommendedName>
</protein>
<dbReference type="EMBL" id="CAJNOR010000137">
    <property type="protein sequence ID" value="CAF0812947.1"/>
    <property type="molecule type" value="Genomic_DNA"/>
</dbReference>
<dbReference type="SUPFAM" id="SSF50104">
    <property type="entry name" value="Translation proteins SH3-like domain"/>
    <property type="match status" value="1"/>
</dbReference>
<dbReference type="GO" id="GO:0003735">
    <property type="term" value="F:structural constituent of ribosome"/>
    <property type="evidence" value="ECO:0007669"/>
    <property type="project" value="InterPro"/>
</dbReference>
<dbReference type="GO" id="GO:0006412">
    <property type="term" value="P:translation"/>
    <property type="evidence" value="ECO:0007669"/>
    <property type="project" value="InterPro"/>
</dbReference>
<feature type="domain" description="Large ribosomal subunit protein uL24 C-terminal" evidence="4">
    <location>
        <begin position="136"/>
        <end position="184"/>
    </location>
</feature>
<organism evidence="5 6">
    <name type="scientific">Adineta ricciae</name>
    <name type="common">Rotifer</name>
    <dbReference type="NCBI Taxonomy" id="249248"/>
    <lineage>
        <taxon>Eukaryota</taxon>
        <taxon>Metazoa</taxon>
        <taxon>Spiralia</taxon>
        <taxon>Gnathifera</taxon>
        <taxon>Rotifera</taxon>
        <taxon>Eurotatoria</taxon>
        <taxon>Bdelloidea</taxon>
        <taxon>Adinetida</taxon>
        <taxon>Adinetidae</taxon>
        <taxon>Adineta</taxon>
    </lineage>
</organism>
<dbReference type="Proteomes" id="UP000663828">
    <property type="component" value="Unassembled WGS sequence"/>
</dbReference>
<comment type="similarity">
    <text evidence="1">Belongs to the universal ribosomal protein uL24 family.</text>
</comment>
<evidence type="ECO:0000256" key="1">
    <source>
        <dbReference type="ARBA" id="ARBA00010618"/>
    </source>
</evidence>
<reference evidence="5" key="1">
    <citation type="submission" date="2021-02" db="EMBL/GenBank/DDBJ databases">
        <authorList>
            <person name="Nowell W R."/>
        </authorList>
    </citation>
    <scope>NUCLEOTIDE SEQUENCE</scope>
</reference>
<dbReference type="GO" id="GO:0003723">
    <property type="term" value="F:RNA binding"/>
    <property type="evidence" value="ECO:0007669"/>
    <property type="project" value="InterPro"/>
</dbReference>
<evidence type="ECO:0000313" key="6">
    <source>
        <dbReference type="Proteomes" id="UP000663828"/>
    </source>
</evidence>
<name>A0A813TI05_ADIRI</name>
<sequence>MVRLTPILRWSDYFHMPKRFVERMKFNGTVIEGNMNVIPHKTIKYNNPWIYTQDPPWADLARRNNDPRQGTRHPQLIEPLKTWDFFRGDLVEVMVGKDKGKQSNVIAYIREMNAVFVGGLNLEIQRVSGGAIASSSIAAKEKPLIAPYQVKLIDPYDGKPCTIEWRYTAEGEHVRVSTRSGRIIPKSPAWEETNDYAKKKTYKPGPNDTVDDDLKAVTFEPKLMTVAEELMQVNGIVETKKRGPVRMISSFVLRASVLTNTVRNALPSILPMQPVRTAFLYESKHRVNIMKRMANKGIHNQLGRKKGQVYLWEKLIKGEEVVVEAPFFPFTEAAKAASKPFCEIKDKYKPLKPVRIPRPDPWLDRKSFKHTKKF</sequence>
<accession>A0A813TI05</accession>
<evidence type="ECO:0000259" key="4">
    <source>
        <dbReference type="Pfam" id="PF17136"/>
    </source>
</evidence>
<keyword evidence="6" id="KW-1185">Reference proteome</keyword>
<dbReference type="Pfam" id="PF17136">
    <property type="entry name" value="ribosomal_L24"/>
    <property type="match status" value="1"/>
</dbReference>
<dbReference type="InterPro" id="IPR057264">
    <property type="entry name" value="Ribosomal_uL24_C"/>
</dbReference>
<dbReference type="CDD" id="cd06089">
    <property type="entry name" value="KOW_RPL26"/>
    <property type="match status" value="1"/>
</dbReference>
<dbReference type="InterPro" id="IPR008991">
    <property type="entry name" value="Translation_prot_SH3-like_sf"/>
</dbReference>
<dbReference type="GO" id="GO:1990904">
    <property type="term" value="C:ribonucleoprotein complex"/>
    <property type="evidence" value="ECO:0007669"/>
    <property type="project" value="UniProtKB-KW"/>
</dbReference>
<evidence type="ECO:0000256" key="3">
    <source>
        <dbReference type="ARBA" id="ARBA00023274"/>
    </source>
</evidence>
<gene>
    <name evidence="5" type="ORF">XAT740_LOCUS3560</name>
</gene>
<evidence type="ECO:0000313" key="5">
    <source>
        <dbReference type="EMBL" id="CAF0812947.1"/>
    </source>
</evidence>
<dbReference type="InterPro" id="IPR041988">
    <property type="entry name" value="Ribosomal_uL24_KOW"/>
</dbReference>
<evidence type="ECO:0000256" key="2">
    <source>
        <dbReference type="ARBA" id="ARBA00022980"/>
    </source>
</evidence>
<dbReference type="InterPro" id="IPR014722">
    <property type="entry name" value="Rib_uL2_dom2"/>
</dbReference>
<keyword evidence="2" id="KW-0689">Ribosomal protein</keyword>
<dbReference type="InterPro" id="IPR003256">
    <property type="entry name" value="Ribosomal_uL24"/>
</dbReference>
<dbReference type="AlphaFoldDB" id="A0A813TI05"/>
<dbReference type="Gene3D" id="2.30.30.30">
    <property type="match status" value="1"/>
</dbReference>
<dbReference type="GO" id="GO:0005840">
    <property type="term" value="C:ribosome"/>
    <property type="evidence" value="ECO:0007669"/>
    <property type="project" value="UniProtKB-KW"/>
</dbReference>